<accession>A0A3B0SAE7</accession>
<protein>
    <recommendedName>
        <fullName evidence="3">Type 4 fimbrial biogenesis protein PilX N-terminal domain-containing protein</fullName>
    </recommendedName>
</protein>
<keyword evidence="1" id="KW-0812">Transmembrane</keyword>
<evidence type="ECO:0000256" key="1">
    <source>
        <dbReference type="SAM" id="Phobius"/>
    </source>
</evidence>
<feature type="transmembrane region" description="Helical" evidence="1">
    <location>
        <begin position="16"/>
        <end position="36"/>
    </location>
</feature>
<gene>
    <name evidence="2" type="ORF">MNBD_ACTINO02-3082</name>
</gene>
<name>A0A3B0SAE7_9ZZZZ</name>
<dbReference type="AlphaFoldDB" id="A0A3B0SAE7"/>
<sequence>MANDSKLRQLYGDEKGVAMAIVVMGMLAIILMTVMIQSLATSQLNQADYFKREDTVLAGTEAMLERYATKLSIDPLYYQRYVDEAEAPRVCSDTTSTGYNTTVLPGNNWISTCATWDYVETTNFYAHPLLAGDASTTEDDIAVLLRVTPPTDGKQVEVTVVGRQAGRLNPRVVTSEIRATAISEFVRMVENDLRYGGGAKTFGKVYVGGNIGYRTGGEAYADVYAENSIGFYSYGEWYGPPTWKNGAEGYDSTGNNNAAGEYVTDYYPDPIDFDRFWDDLGLLERAACDGGGLCLDPAYNSSIPTGVDAYLIESVNTTGQPTRLKISYATSPPSANYCDGAESSWTKYSQNASWTYLGTFDLPVNGAVWANEHIVIGRNSTTPFVMNGIVSFYAGNSSSRRNVIIASDITYGSALTGNDIVGLIGSDEVWINPTSVGTDRELNIYAAILNQNGQLKAATACNGSRINLSNSELNMYGSNASLGTGNMSCCFTPRNYNFDPRLDRLRPPFFPLLSDEWTYTNWRETPTPCWAKPGGC</sequence>
<evidence type="ECO:0000313" key="2">
    <source>
        <dbReference type="EMBL" id="VAW03201.1"/>
    </source>
</evidence>
<evidence type="ECO:0008006" key="3">
    <source>
        <dbReference type="Google" id="ProtNLM"/>
    </source>
</evidence>
<keyword evidence="1" id="KW-1133">Transmembrane helix</keyword>
<organism evidence="2">
    <name type="scientific">hydrothermal vent metagenome</name>
    <dbReference type="NCBI Taxonomy" id="652676"/>
    <lineage>
        <taxon>unclassified sequences</taxon>
        <taxon>metagenomes</taxon>
        <taxon>ecological metagenomes</taxon>
    </lineage>
</organism>
<dbReference type="EMBL" id="UOEK01000253">
    <property type="protein sequence ID" value="VAW03201.1"/>
    <property type="molecule type" value="Genomic_DNA"/>
</dbReference>
<keyword evidence="1" id="KW-0472">Membrane</keyword>
<reference evidence="2" key="1">
    <citation type="submission" date="2018-06" db="EMBL/GenBank/DDBJ databases">
        <authorList>
            <person name="Zhirakovskaya E."/>
        </authorList>
    </citation>
    <scope>NUCLEOTIDE SEQUENCE</scope>
</reference>
<proteinExistence type="predicted"/>